<dbReference type="EMBL" id="JAFHDT010000015">
    <property type="protein sequence ID" value="KAI7799747.1"/>
    <property type="molecule type" value="Genomic_DNA"/>
</dbReference>
<reference evidence="1" key="1">
    <citation type="submission" date="2021-02" db="EMBL/GenBank/DDBJ databases">
        <title>Comparative genomics reveals that relaxation of natural selection precedes convergent phenotypic evolution of cavefish.</title>
        <authorList>
            <person name="Peng Z."/>
        </authorList>
    </citation>
    <scope>NUCLEOTIDE SEQUENCE</scope>
    <source>
        <tissue evidence="1">Muscle</tissue>
    </source>
</reference>
<accession>A0A9W7TPD7</accession>
<keyword evidence="2" id="KW-1185">Reference proteome</keyword>
<sequence length="84" mass="9534">MRLHPYQQKQAEERQQTALRGQIFTSGACFFLYLDVTHFVWINAVQYTGVSRNCLTQRSAHCAPVKGPPEPVWRNYLLSGPAPG</sequence>
<evidence type="ECO:0000313" key="1">
    <source>
        <dbReference type="EMBL" id="KAI7799747.1"/>
    </source>
</evidence>
<proteinExistence type="predicted"/>
<protein>
    <submittedName>
        <fullName evidence="1">Uncharacterized protein</fullName>
    </submittedName>
</protein>
<gene>
    <name evidence="1" type="ORF">IRJ41_010634</name>
</gene>
<dbReference type="AlphaFoldDB" id="A0A9W7TPD7"/>
<evidence type="ECO:0000313" key="2">
    <source>
        <dbReference type="Proteomes" id="UP001059041"/>
    </source>
</evidence>
<organism evidence="1 2">
    <name type="scientific">Triplophysa rosa</name>
    <name type="common">Cave loach</name>
    <dbReference type="NCBI Taxonomy" id="992332"/>
    <lineage>
        <taxon>Eukaryota</taxon>
        <taxon>Metazoa</taxon>
        <taxon>Chordata</taxon>
        <taxon>Craniata</taxon>
        <taxon>Vertebrata</taxon>
        <taxon>Euteleostomi</taxon>
        <taxon>Actinopterygii</taxon>
        <taxon>Neopterygii</taxon>
        <taxon>Teleostei</taxon>
        <taxon>Ostariophysi</taxon>
        <taxon>Cypriniformes</taxon>
        <taxon>Nemacheilidae</taxon>
        <taxon>Triplophysa</taxon>
    </lineage>
</organism>
<name>A0A9W7TPD7_TRIRA</name>
<comment type="caution">
    <text evidence="1">The sequence shown here is derived from an EMBL/GenBank/DDBJ whole genome shotgun (WGS) entry which is preliminary data.</text>
</comment>
<dbReference type="Proteomes" id="UP001059041">
    <property type="component" value="Linkage Group LG15"/>
</dbReference>